<dbReference type="Proteomes" id="UP000279029">
    <property type="component" value="Chromosome"/>
</dbReference>
<proteinExistence type="predicted"/>
<dbReference type="RefSeq" id="WP_125137277.1">
    <property type="nucleotide sequence ID" value="NZ_LR130778.1"/>
</dbReference>
<accession>A0A3P7RZI9</accession>
<keyword evidence="3" id="KW-1185">Reference proteome</keyword>
<reference evidence="1 3" key="1">
    <citation type="submission" date="2018-09" db="EMBL/GenBank/DDBJ databases">
        <authorList>
            <person name="Postec A."/>
        </authorList>
    </citation>
    <scope>NUCLEOTIDE SEQUENCE [LARGE SCALE GENOMIC DNA]</scope>
    <source>
        <strain evidence="1">70B-A</strain>
    </source>
</reference>
<dbReference type="EMBL" id="LR130778">
    <property type="protein sequence ID" value="VDN48086.1"/>
    <property type="molecule type" value="Genomic_DNA"/>
</dbReference>
<dbReference type="KEGG" id="cbar:PATL70BA_3070"/>
<organism evidence="1 3">
    <name type="scientific">Petrocella atlantisensis</name>
    <dbReference type="NCBI Taxonomy" id="2173034"/>
    <lineage>
        <taxon>Bacteria</taxon>
        <taxon>Bacillati</taxon>
        <taxon>Bacillota</taxon>
        <taxon>Clostridia</taxon>
        <taxon>Lachnospirales</taxon>
        <taxon>Vallitaleaceae</taxon>
        <taxon>Petrocella</taxon>
    </lineage>
</organism>
<dbReference type="KEGG" id="cbar:PATL70BA_2197"/>
<name>A0A3P7RZI9_9FIRM</name>
<dbReference type="OrthoDB" id="1808986at2"/>
<dbReference type="AlphaFoldDB" id="A0A3P7RZI9"/>
<dbReference type="EMBL" id="LR130778">
    <property type="protein sequence ID" value="VDN48987.1"/>
    <property type="molecule type" value="Genomic_DNA"/>
</dbReference>
<evidence type="ECO:0000313" key="3">
    <source>
        <dbReference type="Proteomes" id="UP000279029"/>
    </source>
</evidence>
<evidence type="ECO:0000313" key="1">
    <source>
        <dbReference type="EMBL" id="VDN48086.1"/>
    </source>
</evidence>
<sequence>MNILEGFTKNDDLVEFICTKCNYSLWVPRFIVEELEQDNIFDGLDPSTPPQPDCQVCDGTMTPKLYIGVRGIKYEYNK</sequence>
<evidence type="ECO:0000313" key="2">
    <source>
        <dbReference type="EMBL" id="VDN48987.1"/>
    </source>
</evidence>
<gene>
    <name evidence="1" type="ORF">PATL70BA_2197</name>
    <name evidence="2" type="ORF">PATL70BA_3070</name>
</gene>
<protein>
    <submittedName>
        <fullName evidence="1">Uncharacterized protein</fullName>
    </submittedName>
</protein>